<reference evidence="2 3" key="1">
    <citation type="journal article" date="2015" name="Genome Announc.">
        <title>Draft Genome Sequences of Marine Isolates of Thalassomonas viridans and Thalassomonas actiniarum.</title>
        <authorList>
            <person name="Olonade I."/>
            <person name="van Zyl L.J."/>
            <person name="Trindade M."/>
        </authorList>
    </citation>
    <scope>NUCLEOTIDE SEQUENCE [LARGE SCALE GENOMIC DNA]</scope>
    <source>
        <strain evidence="2 3">XOM25</strain>
    </source>
</reference>
<gene>
    <name evidence="2" type="ORF">SG34_022455</name>
</gene>
<name>A0AAF0C8Q1_9GAMM</name>
<dbReference type="AlphaFoldDB" id="A0AAF0C8Q1"/>
<feature type="chain" id="PRO_5042166127" evidence="1">
    <location>
        <begin position="20"/>
        <end position="305"/>
    </location>
</feature>
<keyword evidence="1" id="KW-0732">Signal</keyword>
<dbReference type="Proteomes" id="UP000032352">
    <property type="component" value="Chromosome"/>
</dbReference>
<accession>A0AAF0C8Q1</accession>
<protein>
    <submittedName>
        <fullName evidence="2">Uncharacterized protein</fullName>
    </submittedName>
</protein>
<sequence>MLRILLITLFTFISTNLYAVTSDFDVMLPCHGCSEYKKELEALNAATTSGQTIYVVDNRNGQFYINEYYVDSVDAGQMGIANANMRLMTQHVPGSDLSQDFARHDATITYLAHAITQPFTIDSSAFPSAFKATDVSDFASWFTDHHYAKKQQNFDLLDAEMANAAASLTIGVNIKVFSASLTFASTNIIEYSFPDGTGVQMKFEVLRNVNTGKYSLKFKEPEFFDSKGKRIPMTKTTLTDYINNGGNLEEKGDNDAIKQHINLVFEGNVQYIGFGEGLVREGSVEVLDCRIEIIRGKQVVACYLN</sequence>
<reference evidence="2 3" key="2">
    <citation type="journal article" date="2022" name="Mar. Drugs">
        <title>Bioassay-Guided Fractionation Leads to the Detection of Cholic Acid Generated by the Rare Thalassomonas sp.</title>
        <authorList>
            <person name="Pheiffer F."/>
            <person name="Schneider Y.K."/>
            <person name="Hansen E.H."/>
            <person name="Andersen J.H."/>
            <person name="Isaksson J."/>
            <person name="Busche T."/>
            <person name="R C."/>
            <person name="Kalinowski J."/>
            <person name="Zyl L.V."/>
            <person name="Trindade M."/>
        </authorList>
    </citation>
    <scope>NUCLEOTIDE SEQUENCE [LARGE SCALE GENOMIC DNA]</scope>
    <source>
        <strain evidence="2 3">XOM25</strain>
    </source>
</reference>
<feature type="signal peptide" evidence="1">
    <location>
        <begin position="1"/>
        <end position="19"/>
    </location>
</feature>
<dbReference type="RefSeq" id="WP_044842657.1">
    <property type="nucleotide sequence ID" value="NZ_CP059733.1"/>
</dbReference>
<evidence type="ECO:0000256" key="1">
    <source>
        <dbReference type="SAM" id="SignalP"/>
    </source>
</evidence>
<evidence type="ECO:0000313" key="2">
    <source>
        <dbReference type="EMBL" id="WDE04094.1"/>
    </source>
</evidence>
<dbReference type="EMBL" id="CP059733">
    <property type="protein sequence ID" value="WDE04094.1"/>
    <property type="molecule type" value="Genomic_DNA"/>
</dbReference>
<keyword evidence="3" id="KW-1185">Reference proteome</keyword>
<dbReference type="KEGG" id="tvd:SG34_022455"/>
<proteinExistence type="predicted"/>
<organism evidence="2 3">
    <name type="scientific">Thalassomonas viridans</name>
    <dbReference type="NCBI Taxonomy" id="137584"/>
    <lineage>
        <taxon>Bacteria</taxon>
        <taxon>Pseudomonadati</taxon>
        <taxon>Pseudomonadota</taxon>
        <taxon>Gammaproteobacteria</taxon>
        <taxon>Alteromonadales</taxon>
        <taxon>Colwelliaceae</taxon>
        <taxon>Thalassomonas</taxon>
    </lineage>
</organism>
<evidence type="ECO:0000313" key="3">
    <source>
        <dbReference type="Proteomes" id="UP000032352"/>
    </source>
</evidence>